<evidence type="ECO:0000313" key="3">
    <source>
        <dbReference type="EMBL" id="OOV82556.1"/>
    </source>
</evidence>
<dbReference type="InterPro" id="IPR050769">
    <property type="entry name" value="NAT_camello-type"/>
</dbReference>
<proteinExistence type="predicted"/>
<dbReference type="SUPFAM" id="SSF55729">
    <property type="entry name" value="Acyl-CoA N-acyltransferases (Nat)"/>
    <property type="match status" value="1"/>
</dbReference>
<dbReference type="Proteomes" id="UP000191160">
    <property type="component" value="Unassembled WGS sequence"/>
</dbReference>
<comment type="caution">
    <text evidence="3">The sequence shown here is derived from an EMBL/GenBank/DDBJ whole genome shotgun (WGS) entry which is preliminary data.</text>
</comment>
<protein>
    <recommendedName>
        <fullName evidence="2">N-acetyltransferase domain-containing protein</fullName>
    </recommendedName>
</protein>
<dbReference type="PROSITE" id="PS51186">
    <property type="entry name" value="GNAT"/>
    <property type="match status" value="1"/>
</dbReference>
<dbReference type="PANTHER" id="PTHR13947">
    <property type="entry name" value="GNAT FAMILY N-ACETYLTRANSFERASE"/>
    <property type="match status" value="1"/>
</dbReference>
<keyword evidence="1" id="KW-0808">Transferase</keyword>
<dbReference type="AlphaFoldDB" id="A0A1T1GY67"/>
<dbReference type="RefSeq" id="WP_078190201.1">
    <property type="nucleotide sequence ID" value="NZ_JAMCOZ010000003.1"/>
</dbReference>
<dbReference type="GO" id="GO:0008080">
    <property type="term" value="F:N-acetyltransferase activity"/>
    <property type="evidence" value="ECO:0007669"/>
    <property type="project" value="InterPro"/>
</dbReference>
<dbReference type="InterPro" id="IPR000182">
    <property type="entry name" value="GNAT_dom"/>
</dbReference>
<reference evidence="3 4" key="1">
    <citation type="submission" date="2017-02" db="EMBL/GenBank/DDBJ databases">
        <title>Acinetobacter sp. ANC 4945, whole genome shotgun sequencing project.</title>
        <authorList>
            <person name="Radolfova-Krizova L."/>
            <person name="Al Atrouni A."/>
            <person name="Nemec A."/>
        </authorList>
    </citation>
    <scope>NUCLEOTIDE SEQUENCE [LARGE SCALE GENOMIC DNA]</scope>
    <source>
        <strain evidence="3 4">ANC 4945</strain>
    </source>
</reference>
<dbReference type="Pfam" id="PF00583">
    <property type="entry name" value="Acetyltransf_1"/>
    <property type="match status" value="1"/>
</dbReference>
<organism evidence="3 4">
    <name type="scientific">Acinetobacter amyesii</name>
    <dbReference type="NCBI Taxonomy" id="2942470"/>
    <lineage>
        <taxon>Bacteria</taxon>
        <taxon>Pseudomonadati</taxon>
        <taxon>Pseudomonadota</taxon>
        <taxon>Gammaproteobacteria</taxon>
        <taxon>Moraxellales</taxon>
        <taxon>Moraxellaceae</taxon>
        <taxon>Acinetobacter</taxon>
    </lineage>
</organism>
<accession>A0A1T1GY67</accession>
<gene>
    <name evidence="3" type="ORF">B1202_08815</name>
</gene>
<feature type="domain" description="N-acetyltransferase" evidence="2">
    <location>
        <begin position="7"/>
        <end position="172"/>
    </location>
</feature>
<evidence type="ECO:0000259" key="2">
    <source>
        <dbReference type="PROSITE" id="PS51186"/>
    </source>
</evidence>
<dbReference type="Gene3D" id="3.40.630.30">
    <property type="match status" value="1"/>
</dbReference>
<evidence type="ECO:0000313" key="4">
    <source>
        <dbReference type="Proteomes" id="UP000191160"/>
    </source>
</evidence>
<keyword evidence="4" id="KW-1185">Reference proteome</keyword>
<dbReference type="EMBL" id="MVKX01000005">
    <property type="protein sequence ID" value="OOV82556.1"/>
    <property type="molecule type" value="Genomic_DNA"/>
</dbReference>
<dbReference type="PANTHER" id="PTHR13947:SF37">
    <property type="entry name" value="LD18367P"/>
    <property type="match status" value="1"/>
</dbReference>
<sequence length="172" mass="19429">MSEIQYLNIQDLKDEQAQLCELLAQCVQDGASLGFLAEESKSHYDEYWSAVAKDIQKHKTFLWVALHSGEVVGTVQLVRATKANALHRAEIEKLMVHPKVRQQGIAHRLLTLAEDRAKHLNLKLLVLDTRTGDVSEKLYEKFNFIKAGIIPQFALSHTGTIDSTTLFYKLLA</sequence>
<name>A0A1T1GY67_9GAMM</name>
<dbReference type="CDD" id="cd04301">
    <property type="entry name" value="NAT_SF"/>
    <property type="match status" value="1"/>
</dbReference>
<evidence type="ECO:0000256" key="1">
    <source>
        <dbReference type="ARBA" id="ARBA00022679"/>
    </source>
</evidence>
<dbReference type="InterPro" id="IPR016181">
    <property type="entry name" value="Acyl_CoA_acyltransferase"/>
</dbReference>